<dbReference type="InterPro" id="IPR003439">
    <property type="entry name" value="ABC_transporter-like_ATP-bd"/>
</dbReference>
<accession>A0A4R6PXK3</accession>
<dbReference type="AlphaFoldDB" id="A0A4R6PXK3"/>
<evidence type="ECO:0000256" key="4">
    <source>
        <dbReference type="ARBA" id="ARBA00022840"/>
    </source>
</evidence>
<dbReference type="PANTHER" id="PTHR42711:SF5">
    <property type="entry name" value="ABC TRANSPORTER ATP-BINDING PROTEIN NATA"/>
    <property type="match status" value="1"/>
</dbReference>
<dbReference type="Proteomes" id="UP000295500">
    <property type="component" value="Unassembled WGS sequence"/>
</dbReference>
<comment type="similarity">
    <text evidence="1">Belongs to the ABC transporter superfamily.</text>
</comment>
<evidence type="ECO:0000256" key="2">
    <source>
        <dbReference type="ARBA" id="ARBA00022448"/>
    </source>
</evidence>
<dbReference type="EMBL" id="SNXO01000035">
    <property type="protein sequence ID" value="TDP51026.1"/>
    <property type="molecule type" value="Genomic_DNA"/>
</dbReference>
<dbReference type="InterPro" id="IPR050763">
    <property type="entry name" value="ABC_transporter_ATP-binding"/>
</dbReference>
<organism evidence="6 7">
    <name type="scientific">Aminicella lysinilytica</name>
    <dbReference type="NCBI Taxonomy" id="433323"/>
    <lineage>
        <taxon>Bacteria</taxon>
        <taxon>Bacillati</taxon>
        <taxon>Bacillota</taxon>
        <taxon>Clostridia</taxon>
        <taxon>Peptostreptococcales</taxon>
        <taxon>Anaerovoracaceae</taxon>
        <taxon>Aminicella</taxon>
    </lineage>
</organism>
<keyword evidence="2" id="KW-0813">Transport</keyword>
<dbReference type="InterPro" id="IPR017871">
    <property type="entry name" value="ABC_transporter-like_CS"/>
</dbReference>
<dbReference type="SUPFAM" id="SSF52540">
    <property type="entry name" value="P-loop containing nucleoside triphosphate hydrolases"/>
    <property type="match status" value="1"/>
</dbReference>
<dbReference type="PANTHER" id="PTHR42711">
    <property type="entry name" value="ABC TRANSPORTER ATP-BINDING PROTEIN"/>
    <property type="match status" value="1"/>
</dbReference>
<dbReference type="OrthoDB" id="9804819at2"/>
<dbReference type="CDD" id="cd03230">
    <property type="entry name" value="ABC_DR_subfamily_A"/>
    <property type="match status" value="1"/>
</dbReference>
<dbReference type="GO" id="GO:0005524">
    <property type="term" value="F:ATP binding"/>
    <property type="evidence" value="ECO:0007669"/>
    <property type="project" value="UniProtKB-KW"/>
</dbReference>
<reference evidence="6 7" key="1">
    <citation type="submission" date="2019-03" db="EMBL/GenBank/DDBJ databases">
        <title>Genomic Encyclopedia of Type Strains, Phase IV (KMG-IV): sequencing the most valuable type-strain genomes for metagenomic binning, comparative biology and taxonomic classification.</title>
        <authorList>
            <person name="Goeker M."/>
        </authorList>
    </citation>
    <scope>NUCLEOTIDE SEQUENCE [LARGE SCALE GENOMIC DNA]</scope>
    <source>
        <strain evidence="6 7">DSM 28287</strain>
    </source>
</reference>
<keyword evidence="7" id="KW-1185">Reference proteome</keyword>
<protein>
    <submittedName>
        <fullName evidence="6">ABC-2 type transport system ATP-binding protein</fullName>
    </submittedName>
</protein>
<dbReference type="PROSITE" id="PS50893">
    <property type="entry name" value="ABC_TRANSPORTER_2"/>
    <property type="match status" value="1"/>
</dbReference>
<proteinExistence type="inferred from homology"/>
<keyword evidence="3" id="KW-0547">Nucleotide-binding</keyword>
<evidence type="ECO:0000259" key="5">
    <source>
        <dbReference type="PROSITE" id="PS50893"/>
    </source>
</evidence>
<feature type="domain" description="ABC transporter" evidence="5">
    <location>
        <begin position="4"/>
        <end position="229"/>
    </location>
</feature>
<evidence type="ECO:0000313" key="7">
    <source>
        <dbReference type="Proteomes" id="UP000295500"/>
    </source>
</evidence>
<sequence>MYAIHTEQLTKYYGKARGIIDLDLAVEEGEFFGFIGPNGAGKSTTIRTLLGLIGPTKGTAQVFGRDIVSEKTAILADAGYLPSEATFYGGMKVRDILKLSANLRKTDCRAESASLCDRLQLDTSRKVDELSFGNRKKVGIVCALQHMPRLLILDEPTSGLDPLMQREFFKILRERNHQGTTVFLSSHVLSEIQRNCQRAAIIRDGRLVACDSVDALAKTNARRVTVRGDFVAKERPGSGQAFDTAGLSTSGQAFDIAGLSTSGQAFDTAGLSGVRDLQISEDGVSFLYSGDINQLTARLAKCRIDDILVAEPDLEEIFLHYYADDNEGGEPR</sequence>
<evidence type="ECO:0000256" key="1">
    <source>
        <dbReference type="ARBA" id="ARBA00005417"/>
    </source>
</evidence>
<keyword evidence="4 6" id="KW-0067">ATP-binding</keyword>
<gene>
    <name evidence="6" type="ORF">EV211_1359</name>
</gene>
<dbReference type="GO" id="GO:0016887">
    <property type="term" value="F:ATP hydrolysis activity"/>
    <property type="evidence" value="ECO:0007669"/>
    <property type="project" value="InterPro"/>
</dbReference>
<dbReference type="InterPro" id="IPR027417">
    <property type="entry name" value="P-loop_NTPase"/>
</dbReference>
<dbReference type="InterPro" id="IPR003593">
    <property type="entry name" value="AAA+_ATPase"/>
</dbReference>
<dbReference type="RefSeq" id="WP_133529040.1">
    <property type="nucleotide sequence ID" value="NZ_SNXO01000035.1"/>
</dbReference>
<name>A0A4R6PXK3_9FIRM</name>
<dbReference type="Gene3D" id="3.40.50.300">
    <property type="entry name" value="P-loop containing nucleotide triphosphate hydrolases"/>
    <property type="match status" value="1"/>
</dbReference>
<dbReference type="SMART" id="SM00382">
    <property type="entry name" value="AAA"/>
    <property type="match status" value="1"/>
</dbReference>
<dbReference type="PROSITE" id="PS00211">
    <property type="entry name" value="ABC_TRANSPORTER_1"/>
    <property type="match status" value="1"/>
</dbReference>
<comment type="caution">
    <text evidence="6">The sequence shown here is derived from an EMBL/GenBank/DDBJ whole genome shotgun (WGS) entry which is preliminary data.</text>
</comment>
<evidence type="ECO:0000313" key="6">
    <source>
        <dbReference type="EMBL" id="TDP51026.1"/>
    </source>
</evidence>
<dbReference type="Pfam" id="PF00005">
    <property type="entry name" value="ABC_tran"/>
    <property type="match status" value="1"/>
</dbReference>
<evidence type="ECO:0000256" key="3">
    <source>
        <dbReference type="ARBA" id="ARBA00022741"/>
    </source>
</evidence>